<protein>
    <submittedName>
        <fullName evidence="2">Ferritin-like domain-containing protein</fullName>
    </submittedName>
</protein>
<evidence type="ECO:0000256" key="1">
    <source>
        <dbReference type="SAM" id="MobiDB-lite"/>
    </source>
</evidence>
<feature type="region of interest" description="Disordered" evidence="1">
    <location>
        <begin position="230"/>
        <end position="310"/>
    </location>
</feature>
<organism evidence="2 3">
    <name type="scientific">Halobellus rarus</name>
    <dbReference type="NCBI Taxonomy" id="1126237"/>
    <lineage>
        <taxon>Archaea</taxon>
        <taxon>Methanobacteriati</taxon>
        <taxon>Methanobacteriota</taxon>
        <taxon>Stenosarchaea group</taxon>
        <taxon>Halobacteria</taxon>
        <taxon>Halobacteriales</taxon>
        <taxon>Haloferacaceae</taxon>
        <taxon>Halobellus</taxon>
    </lineage>
</organism>
<dbReference type="CDD" id="cd00657">
    <property type="entry name" value="Ferritin_like"/>
    <property type="match status" value="1"/>
</dbReference>
<feature type="compositionally biased region" description="Acidic residues" evidence="1">
    <location>
        <begin position="230"/>
        <end position="266"/>
    </location>
</feature>
<dbReference type="Pfam" id="PF13668">
    <property type="entry name" value="Ferritin_2"/>
    <property type="match status" value="1"/>
</dbReference>
<keyword evidence="3" id="KW-1185">Reference proteome</keyword>
<dbReference type="InterPro" id="IPR012347">
    <property type="entry name" value="Ferritin-like"/>
</dbReference>
<dbReference type="InterPro" id="IPR009078">
    <property type="entry name" value="Ferritin-like_SF"/>
</dbReference>
<dbReference type="InterPro" id="IPR006311">
    <property type="entry name" value="TAT_signal"/>
</dbReference>
<comment type="caution">
    <text evidence="2">The sequence shown here is derived from an EMBL/GenBank/DDBJ whole genome shotgun (WGS) entry which is preliminary data.</text>
</comment>
<feature type="compositionally biased region" description="Polar residues" evidence="1">
    <location>
        <begin position="267"/>
        <end position="282"/>
    </location>
</feature>
<reference evidence="2 3" key="1">
    <citation type="journal article" date="2019" name="Int. J. Syst. Evol. Microbiol.">
        <title>The Global Catalogue of Microorganisms (GCM) 10K type strain sequencing project: providing services to taxonomists for standard genome sequencing and annotation.</title>
        <authorList>
            <consortium name="The Broad Institute Genomics Platform"/>
            <consortium name="The Broad Institute Genome Sequencing Center for Infectious Disease"/>
            <person name="Wu L."/>
            <person name="Ma J."/>
        </authorList>
    </citation>
    <scope>NUCLEOTIDE SEQUENCE [LARGE SCALE GENOMIC DNA]</scope>
    <source>
        <strain evidence="2 3">CGMCC 1.12121</strain>
    </source>
</reference>
<feature type="region of interest" description="Disordered" evidence="1">
    <location>
        <begin position="33"/>
        <end position="54"/>
    </location>
</feature>
<feature type="compositionally biased region" description="Acidic residues" evidence="1">
    <location>
        <begin position="40"/>
        <end position="49"/>
    </location>
</feature>
<dbReference type="AlphaFoldDB" id="A0ABD6CMK3"/>
<dbReference type="EMBL" id="JBHUDK010000005">
    <property type="protein sequence ID" value="MFD1598380.1"/>
    <property type="molecule type" value="Genomic_DNA"/>
</dbReference>
<dbReference type="RefSeq" id="WP_256423009.1">
    <property type="nucleotide sequence ID" value="NZ_JANHDI010000017.1"/>
</dbReference>
<feature type="compositionally biased region" description="Polar residues" evidence="1">
    <location>
        <begin position="290"/>
        <end position="310"/>
    </location>
</feature>
<evidence type="ECO:0000313" key="2">
    <source>
        <dbReference type="EMBL" id="MFD1598380.1"/>
    </source>
</evidence>
<evidence type="ECO:0000313" key="3">
    <source>
        <dbReference type="Proteomes" id="UP001597085"/>
    </source>
</evidence>
<name>A0ABD6CMK3_9EURY</name>
<sequence length="310" mass="32601">MKEQLGSEERSRRSFLARSAIAGGSLLALGGATGSVLGQEDGDSDDGPEEMTASFDDVEGTDLDVLNYALSLEHLENAFYREGLEMFSVEDFVVADSLESYDEERRMEVYDRVETIAEHESTHVDVLTQAIELLGGTPVEEDSYNFGVETVGDFLGLGQVLENTGVAAYAGAAPFVESPDLLSAALSIHSVEARHAALLNEVNGESPFPDAFDSAQSQQEVLDAIEGLIESDDGEDGDGGGDGDDDDEGDGDDDDEGDGDDDDDEQPTTPGNETATPGNETATPGDETATPGNETTTPGNETATPGNTTE</sequence>
<gene>
    <name evidence="2" type="ORF">ACFSBX_05365</name>
</gene>
<dbReference type="SUPFAM" id="SSF47240">
    <property type="entry name" value="Ferritin-like"/>
    <property type="match status" value="1"/>
</dbReference>
<accession>A0ABD6CMK3</accession>
<dbReference type="Proteomes" id="UP001597085">
    <property type="component" value="Unassembled WGS sequence"/>
</dbReference>
<dbReference type="Gene3D" id="1.20.1260.10">
    <property type="match status" value="1"/>
</dbReference>
<proteinExistence type="predicted"/>
<dbReference type="PROSITE" id="PS51318">
    <property type="entry name" value="TAT"/>
    <property type="match status" value="1"/>
</dbReference>